<reference evidence="1 2" key="1">
    <citation type="submission" date="2017-11" db="EMBL/GenBank/DDBJ databases">
        <title>De-novo sequencing of pomegranate (Punica granatum L.) genome.</title>
        <authorList>
            <person name="Akparov Z."/>
            <person name="Amiraslanov A."/>
            <person name="Hajiyeva S."/>
            <person name="Abbasov M."/>
            <person name="Kaur K."/>
            <person name="Hamwieh A."/>
            <person name="Solovyev V."/>
            <person name="Salamov A."/>
            <person name="Braich B."/>
            <person name="Kosarev P."/>
            <person name="Mahmoud A."/>
            <person name="Hajiyev E."/>
            <person name="Babayeva S."/>
            <person name="Izzatullayeva V."/>
            <person name="Mammadov A."/>
            <person name="Mammadov A."/>
            <person name="Sharifova S."/>
            <person name="Ojaghi J."/>
            <person name="Eynullazada K."/>
            <person name="Bayramov B."/>
            <person name="Abdulazimova A."/>
            <person name="Shahmuradov I."/>
        </authorList>
    </citation>
    <scope>NUCLEOTIDE SEQUENCE [LARGE SCALE GENOMIC DNA]</scope>
    <source>
        <strain evidence="2">cv. AG2017</strain>
        <tissue evidence="1">Leaf</tissue>
    </source>
</reference>
<organism evidence="1 2">
    <name type="scientific">Punica granatum</name>
    <name type="common">Pomegranate</name>
    <dbReference type="NCBI Taxonomy" id="22663"/>
    <lineage>
        <taxon>Eukaryota</taxon>
        <taxon>Viridiplantae</taxon>
        <taxon>Streptophyta</taxon>
        <taxon>Embryophyta</taxon>
        <taxon>Tracheophyta</taxon>
        <taxon>Spermatophyta</taxon>
        <taxon>Magnoliopsida</taxon>
        <taxon>eudicotyledons</taxon>
        <taxon>Gunneridae</taxon>
        <taxon>Pentapetalae</taxon>
        <taxon>rosids</taxon>
        <taxon>malvids</taxon>
        <taxon>Myrtales</taxon>
        <taxon>Lythraceae</taxon>
        <taxon>Punica</taxon>
    </lineage>
</organism>
<sequence>MRDGGERERSVQLREGSSKLSSDLYHKPNCTISVWFSDQTLRRLRYATDLRRFDCPERREFHLIVASFWRSDSGSALRFLESHRVSWWTLRSKGIRDGVSGDNPHFRSDWDHRVPLHQNMLQQRTFCEFVPSDLGYYCDSLLLDDVGNCLSCTNETSDSSNLERRGVKLLAAICIDASLGKPALWIQFGCLSISDYWSPAI</sequence>
<keyword evidence="2" id="KW-1185">Reference proteome</keyword>
<protein>
    <submittedName>
        <fullName evidence="1">Uncharacterized protein</fullName>
    </submittedName>
</protein>
<evidence type="ECO:0000313" key="1">
    <source>
        <dbReference type="EMBL" id="PKI77454.1"/>
    </source>
</evidence>
<gene>
    <name evidence="1" type="ORF">CRG98_002060</name>
</gene>
<accession>A0A2I0L9T4</accession>
<comment type="caution">
    <text evidence="1">The sequence shown here is derived from an EMBL/GenBank/DDBJ whole genome shotgun (WGS) entry which is preliminary data.</text>
</comment>
<proteinExistence type="predicted"/>
<evidence type="ECO:0000313" key="2">
    <source>
        <dbReference type="Proteomes" id="UP000233551"/>
    </source>
</evidence>
<dbReference type="AlphaFoldDB" id="A0A2I0L9T4"/>
<name>A0A2I0L9T4_PUNGR</name>
<dbReference type="Proteomes" id="UP000233551">
    <property type="component" value="Unassembled WGS sequence"/>
</dbReference>
<dbReference type="EMBL" id="PGOL01000091">
    <property type="protein sequence ID" value="PKI77454.1"/>
    <property type="molecule type" value="Genomic_DNA"/>
</dbReference>